<sequence length="1447" mass="164983">MENNIDKHEGSSDVANHSSSLNNTQFNEQKIGVSVGISQNSEFLKHKRKRRCADGKTSLGQSSGKNKQEDPSLSSLQNTLKKRRKNQNVSKLKSNGVVIAAENTCHLSDNNLNSGLNDTNDFRCIQNTSGNTIDSFVKINIDKAVDSTGNDHHRPCLGSNIVIPKRPRGASRRKKLVNSATPNGTVEGVSCSIHNSNTNACCSMLSGDSVTTPSTVMTKMTLNEVNEHRENGSEQGRIEVPVEKVQSNNKYENESFNVTQTKIARKRKKKYSPSGKHADVIKKDTPPKKTNESVDNSHEENLEEYAARMLSSRFAPSCTGFSGSASPQKQANGFTVPPSSFSADSNALGPKQSPGFDASRVLRPRSRNGKNGVRKRRHFYEVRASDMDPFWVVERKIKVFWPLDEIWYFGIVKDYNPVTGLHHVNYVDREEEWIDLNNERFKLLMFPSEFTCKADFRKCDNNAVQEEKVTANAVEDDCSSNLMESEPIISWLTRSLDRMKPPPKVKKKSSSSKRSTRHCADTQDHTVPHSGIGSNKTTDFITSRLVNDIAHMPVFKNEEGTVDRRYSLFYSRRRFHKRRKITDNVFEEILADSHLILKYRFLRVLEFDLTSNTLKLNQGTPVVMLSLQKNHNLAFSSQGIWLSNIFWWLHFGKLITLCPEIHIEIYFLDNITGLKIVSFEGCLSRAVVILRLILKTFQHCNGCWKSTQDQHPFASIGFKFSHLQDSGRHLLFVAHYYMELESLKLRYLHKTLQKYCVPRQEIPVSECTYANTKRLLDKGYMSPLPEDEEGTFLLGRHLKFLMKKKISSYSFQNQNDRQEFNARLTGDGCLLVDNSSRLEDISLVDKSDERSNSCLDTANDQKQLNQVEGHLFELEAKAIATNNTTLQFSSKRHHDRRDPVLSSSGSQSRAWPENFGFVNGYRKPRTRVSYSSPFGGYHSGKESQNRRQKAHPYKKIRSDTSKKLTPVSKKCQKNLTSLICEANVLVTEGDKGWREHAAQVLLDYDDQEWKILIKLSGAPKYSHKPHQILQPGATNRYTHAMLWKGGKNWTLEFTDRGQWALFKEMHEECYNQNIRVASVKNIPIPGVHLIEENYDCTSAVPFTRGFPNYIMQVGTEVDVAMDRSHVVYDMDSDDEEWVSKQGNTIDDDANKTANISCEMFENAVDMLEKIAYAEQCDEFSDAEIMCFMEEIGPPEAIKRIHEYWFSKRQKKGMALIQQFQPPLWEQYQKQLKEWELAVSANANSSNDHGNGRIIEKPPMFAFCLKPRGLEAPIKGSKQRSHKKFTGSGKHSMVLRDQDHLQGSGRPSISIPDHESSDSSHWLQSPTGFSPRYTVNTAMANGRLERNQYLEFQRGNYKKARLFSSNRDFHVTSNSYNKKVKRHHADVEEYRLRDASSAAQHASNMAKLKREKAQWLMHKADLALNRFAVALMNAEAMKASEEDVIEEE</sequence>
<evidence type="ECO:0008006" key="4">
    <source>
        <dbReference type="Google" id="ProtNLM"/>
    </source>
</evidence>
<feature type="compositionally biased region" description="Basic and acidic residues" evidence="1">
    <location>
        <begin position="276"/>
        <end position="298"/>
    </location>
</feature>
<evidence type="ECO:0000256" key="1">
    <source>
        <dbReference type="SAM" id="MobiDB-lite"/>
    </source>
</evidence>
<evidence type="ECO:0000313" key="2">
    <source>
        <dbReference type="EMBL" id="KMZ60271.1"/>
    </source>
</evidence>
<feature type="region of interest" description="Disordered" evidence="1">
    <location>
        <begin position="1273"/>
        <end position="1327"/>
    </location>
</feature>
<keyword evidence="3" id="KW-1185">Reference proteome</keyword>
<dbReference type="EMBL" id="LFYR01001623">
    <property type="protein sequence ID" value="KMZ60271.1"/>
    <property type="molecule type" value="Genomic_DNA"/>
</dbReference>
<accession>A0A0K9NU06</accession>
<evidence type="ECO:0000313" key="3">
    <source>
        <dbReference type="Proteomes" id="UP000036987"/>
    </source>
</evidence>
<protein>
    <recommendedName>
        <fullName evidence="4">Enhancer of polycomb-like transcription factor protein</fullName>
    </recommendedName>
</protein>
<feature type="region of interest" description="Disordered" evidence="1">
    <location>
        <begin position="319"/>
        <end position="371"/>
    </location>
</feature>
<dbReference type="GO" id="GO:0035267">
    <property type="term" value="C:NuA4 histone acetyltransferase complex"/>
    <property type="evidence" value="ECO:0007669"/>
    <property type="project" value="InterPro"/>
</dbReference>
<feature type="compositionally biased region" description="Basic residues" evidence="1">
    <location>
        <begin position="501"/>
        <end position="517"/>
    </location>
</feature>
<dbReference type="CDD" id="cd20404">
    <property type="entry name" value="Tudor_Agenet_AtEML-like"/>
    <property type="match status" value="1"/>
</dbReference>
<feature type="region of interest" description="Disordered" evidence="1">
    <location>
        <begin position="498"/>
        <end position="535"/>
    </location>
</feature>
<dbReference type="OrthoDB" id="435275at2759"/>
<dbReference type="STRING" id="29655.A0A0K9NU06"/>
<comment type="caution">
    <text evidence="2">The sequence shown here is derived from an EMBL/GenBank/DDBJ whole genome shotgun (WGS) entry which is preliminary data.</text>
</comment>
<proteinExistence type="predicted"/>
<feature type="compositionally biased region" description="Basic residues" evidence="1">
    <location>
        <begin position="362"/>
        <end position="371"/>
    </location>
</feature>
<organism evidence="2 3">
    <name type="scientific">Zostera marina</name>
    <name type="common">Eelgrass</name>
    <dbReference type="NCBI Taxonomy" id="29655"/>
    <lineage>
        <taxon>Eukaryota</taxon>
        <taxon>Viridiplantae</taxon>
        <taxon>Streptophyta</taxon>
        <taxon>Embryophyta</taxon>
        <taxon>Tracheophyta</taxon>
        <taxon>Spermatophyta</taxon>
        <taxon>Magnoliopsida</taxon>
        <taxon>Liliopsida</taxon>
        <taxon>Zosteraceae</taxon>
        <taxon>Zostera</taxon>
    </lineage>
</organism>
<feature type="region of interest" description="Disordered" evidence="1">
    <location>
        <begin position="262"/>
        <end position="298"/>
    </location>
</feature>
<feature type="region of interest" description="Disordered" evidence="1">
    <location>
        <begin position="45"/>
        <end position="91"/>
    </location>
</feature>
<feature type="region of interest" description="Disordered" evidence="1">
    <location>
        <begin position="889"/>
        <end position="908"/>
    </location>
</feature>
<feature type="region of interest" description="Disordered" evidence="1">
    <location>
        <begin position="932"/>
        <end position="967"/>
    </location>
</feature>
<dbReference type="InterPro" id="IPR024943">
    <property type="entry name" value="Enhancer_polycomb"/>
</dbReference>
<dbReference type="Proteomes" id="UP000036987">
    <property type="component" value="Unassembled WGS sequence"/>
</dbReference>
<feature type="compositionally biased region" description="Basic and acidic residues" evidence="1">
    <location>
        <begin position="1"/>
        <end position="11"/>
    </location>
</feature>
<feature type="compositionally biased region" description="Basic residues" evidence="1">
    <location>
        <begin position="946"/>
        <end position="955"/>
    </location>
</feature>
<dbReference type="OMA" id="DSFNGRH"/>
<feature type="region of interest" description="Disordered" evidence="1">
    <location>
        <begin position="1"/>
        <end position="20"/>
    </location>
</feature>
<dbReference type="PANTHER" id="PTHR14898">
    <property type="entry name" value="ENHANCER OF POLYCOMB"/>
    <property type="match status" value="1"/>
</dbReference>
<name>A0A0K9NU06_ZOSMR</name>
<dbReference type="GO" id="GO:0006357">
    <property type="term" value="P:regulation of transcription by RNA polymerase II"/>
    <property type="evidence" value="ECO:0000318"/>
    <property type="project" value="GO_Central"/>
</dbReference>
<reference evidence="3" key="1">
    <citation type="journal article" date="2016" name="Nature">
        <title>The genome of the seagrass Zostera marina reveals angiosperm adaptation to the sea.</title>
        <authorList>
            <person name="Olsen J.L."/>
            <person name="Rouze P."/>
            <person name="Verhelst B."/>
            <person name="Lin Y.-C."/>
            <person name="Bayer T."/>
            <person name="Collen J."/>
            <person name="Dattolo E."/>
            <person name="De Paoli E."/>
            <person name="Dittami S."/>
            <person name="Maumus F."/>
            <person name="Michel G."/>
            <person name="Kersting A."/>
            <person name="Lauritano C."/>
            <person name="Lohaus R."/>
            <person name="Toepel M."/>
            <person name="Tonon T."/>
            <person name="Vanneste K."/>
            <person name="Amirebrahimi M."/>
            <person name="Brakel J."/>
            <person name="Bostroem C."/>
            <person name="Chovatia M."/>
            <person name="Grimwood J."/>
            <person name="Jenkins J.W."/>
            <person name="Jueterbock A."/>
            <person name="Mraz A."/>
            <person name="Stam W.T."/>
            <person name="Tice H."/>
            <person name="Bornberg-Bauer E."/>
            <person name="Green P.J."/>
            <person name="Pearson G.A."/>
            <person name="Procaccini G."/>
            <person name="Duarte C.M."/>
            <person name="Schmutz J."/>
            <person name="Reusch T.B.H."/>
            <person name="Van de Peer Y."/>
        </authorList>
    </citation>
    <scope>NUCLEOTIDE SEQUENCE [LARGE SCALE GENOMIC DNA]</scope>
    <source>
        <strain evidence="3">cv. Finnish</strain>
    </source>
</reference>
<feature type="compositionally biased region" description="Basic and acidic residues" evidence="1">
    <location>
        <begin position="518"/>
        <end position="527"/>
    </location>
</feature>
<feature type="compositionally biased region" description="Polar residues" evidence="1">
    <location>
        <begin position="1318"/>
        <end position="1327"/>
    </location>
</feature>
<feature type="compositionally biased region" description="Polar residues" evidence="1">
    <location>
        <begin position="58"/>
        <end position="79"/>
    </location>
</feature>
<feature type="compositionally biased region" description="Polar residues" evidence="1">
    <location>
        <begin position="319"/>
        <end position="345"/>
    </location>
</feature>
<gene>
    <name evidence="2" type="ORF">ZOSMA_5G01370</name>
</gene>